<gene>
    <name evidence="1" type="ORF">PPNO1_LOCUS471</name>
</gene>
<reference evidence="1" key="1">
    <citation type="submission" date="2022-11" db="EMBL/GenBank/DDBJ databases">
        <authorList>
            <person name="Scott C."/>
            <person name="Bruce N."/>
        </authorList>
    </citation>
    <scope>NUCLEOTIDE SEQUENCE</scope>
</reference>
<dbReference type="AlphaFoldDB" id="A0A9P1GVE2"/>
<proteinExistence type="predicted"/>
<organism evidence="1 2">
    <name type="scientific">Parascedosporium putredinis</name>
    <dbReference type="NCBI Taxonomy" id="1442378"/>
    <lineage>
        <taxon>Eukaryota</taxon>
        <taxon>Fungi</taxon>
        <taxon>Dikarya</taxon>
        <taxon>Ascomycota</taxon>
        <taxon>Pezizomycotina</taxon>
        <taxon>Sordariomycetes</taxon>
        <taxon>Hypocreomycetidae</taxon>
        <taxon>Microascales</taxon>
        <taxon>Microascaceae</taxon>
        <taxon>Parascedosporium</taxon>
    </lineage>
</organism>
<dbReference type="Proteomes" id="UP000838763">
    <property type="component" value="Unassembled WGS sequence"/>
</dbReference>
<name>A0A9P1GVE2_9PEZI</name>
<keyword evidence="2" id="KW-1185">Reference proteome</keyword>
<evidence type="ECO:0000313" key="1">
    <source>
        <dbReference type="EMBL" id="CAI4210670.1"/>
    </source>
</evidence>
<accession>A0A9P1GVE2</accession>
<protein>
    <submittedName>
        <fullName evidence="1">Uncharacterized protein</fullName>
    </submittedName>
</protein>
<sequence length="79" mass="8870">MAVTKIPTILTPNISQPPRWATTSNNKVLMDLLRVLTVRILMRKADIPNKAVIISKVGILRKGTPPAHINNTPTRHLRR</sequence>
<dbReference type="EMBL" id="CALLCH030000001">
    <property type="protein sequence ID" value="CAI4210670.1"/>
    <property type="molecule type" value="Genomic_DNA"/>
</dbReference>
<evidence type="ECO:0000313" key="2">
    <source>
        <dbReference type="Proteomes" id="UP000838763"/>
    </source>
</evidence>
<comment type="caution">
    <text evidence="1">The sequence shown here is derived from an EMBL/GenBank/DDBJ whole genome shotgun (WGS) entry which is preliminary data.</text>
</comment>